<evidence type="ECO:0008006" key="5">
    <source>
        <dbReference type="Google" id="ProtNLM"/>
    </source>
</evidence>
<dbReference type="AlphaFoldDB" id="A0A316E5J1"/>
<gene>
    <name evidence="1" type="ORF">HZY62_04920</name>
    <name evidence="2" type="ORF">LX92_00114</name>
</gene>
<comment type="caution">
    <text evidence="2">The sequence shown here is derived from an EMBL/GenBank/DDBJ whole genome shotgun (WGS) entry which is preliminary data.</text>
</comment>
<evidence type="ECO:0000313" key="2">
    <source>
        <dbReference type="EMBL" id="PWK25375.1"/>
    </source>
</evidence>
<reference evidence="2 3" key="1">
    <citation type="submission" date="2018-05" db="EMBL/GenBank/DDBJ databases">
        <title>Genomic Encyclopedia of Archaeal and Bacterial Type Strains, Phase II (KMG-II): from individual species to whole genera.</title>
        <authorList>
            <person name="Goeker M."/>
        </authorList>
    </citation>
    <scope>NUCLEOTIDE SEQUENCE [LARGE SCALE GENOMIC DNA]</scope>
    <source>
        <strain evidence="2 3">DSM 23514</strain>
    </source>
</reference>
<dbReference type="OrthoDB" id="1160164at2"/>
<dbReference type="Proteomes" id="UP000245667">
    <property type="component" value="Unassembled WGS sequence"/>
</dbReference>
<dbReference type="Proteomes" id="UP000651837">
    <property type="component" value="Unassembled WGS sequence"/>
</dbReference>
<dbReference type="EMBL" id="QGGQ01000001">
    <property type="protein sequence ID" value="PWK25375.1"/>
    <property type="molecule type" value="Genomic_DNA"/>
</dbReference>
<dbReference type="PROSITE" id="PS51257">
    <property type="entry name" value="PROKAR_LIPOPROTEIN"/>
    <property type="match status" value="1"/>
</dbReference>
<dbReference type="EMBL" id="JACWLN010000002">
    <property type="protein sequence ID" value="MBD1259920.1"/>
    <property type="molecule type" value="Genomic_DNA"/>
</dbReference>
<evidence type="ECO:0000313" key="1">
    <source>
        <dbReference type="EMBL" id="MBD1259920.1"/>
    </source>
</evidence>
<organism evidence="2 3">
    <name type="scientific">Maribacter polysiphoniae</name>
    <dbReference type="NCBI Taxonomy" id="429344"/>
    <lineage>
        <taxon>Bacteria</taxon>
        <taxon>Pseudomonadati</taxon>
        <taxon>Bacteroidota</taxon>
        <taxon>Flavobacteriia</taxon>
        <taxon>Flavobacteriales</taxon>
        <taxon>Flavobacteriaceae</taxon>
        <taxon>Maribacter</taxon>
    </lineage>
</organism>
<name>A0A316E5J1_9FLAO</name>
<evidence type="ECO:0000313" key="4">
    <source>
        <dbReference type="Proteomes" id="UP000651837"/>
    </source>
</evidence>
<protein>
    <recommendedName>
        <fullName evidence="5">Lipoprotein</fullName>
    </recommendedName>
</protein>
<reference evidence="1 4" key="2">
    <citation type="submission" date="2020-07" db="EMBL/GenBank/DDBJ databases">
        <title>The draft genome sequence of Maribacter polysiphoniae KCTC 22021.</title>
        <authorList>
            <person name="Mu L."/>
        </authorList>
    </citation>
    <scope>NUCLEOTIDE SEQUENCE [LARGE SCALE GENOMIC DNA]</scope>
    <source>
        <strain evidence="1 4">KCTC 22021</strain>
    </source>
</reference>
<keyword evidence="4" id="KW-1185">Reference proteome</keyword>
<accession>A0A316E5J1</accession>
<proteinExistence type="predicted"/>
<sequence length="208" mass="23557">MRSIIMGKNIYLIALLSIFAFTSCKKSKRTKSDIDIEFTQDTLEVGYTYWWPESGPFLGQCGDELSLVFSGTITKLLEPNDDAGPLYNSQKGFIQIDEVYKFKDLGPNTYANQQFFVSDCFEGLNLNVDDKVLVFCYDYENDLSIPGGKSILKLKSTDDPLITSIKKYIDSDQNPTKIKKDRKLWEQYGLGSALDRILECAESASQDE</sequence>
<evidence type="ECO:0000313" key="3">
    <source>
        <dbReference type="Proteomes" id="UP000245667"/>
    </source>
</evidence>